<evidence type="ECO:0000313" key="1">
    <source>
        <dbReference type="EMBL" id="MBI1493349.1"/>
    </source>
</evidence>
<name>A0A8J7ICY2_9RHOB</name>
<dbReference type="AlphaFoldDB" id="A0A8J7ICY2"/>
<accession>A0A8J7ICY2</accession>
<dbReference type="EMBL" id="JADCKQ010000004">
    <property type="protein sequence ID" value="MBI1493349.1"/>
    <property type="molecule type" value="Genomic_DNA"/>
</dbReference>
<keyword evidence="2" id="KW-1185">Reference proteome</keyword>
<organism evidence="1 2">
    <name type="scientific">Halocynthiibacter styelae</name>
    <dbReference type="NCBI Taxonomy" id="2761955"/>
    <lineage>
        <taxon>Bacteria</taxon>
        <taxon>Pseudomonadati</taxon>
        <taxon>Pseudomonadota</taxon>
        <taxon>Alphaproteobacteria</taxon>
        <taxon>Rhodobacterales</taxon>
        <taxon>Paracoccaceae</taxon>
        <taxon>Halocynthiibacter</taxon>
    </lineage>
</organism>
<evidence type="ECO:0000313" key="2">
    <source>
        <dbReference type="Proteomes" id="UP000640583"/>
    </source>
</evidence>
<reference evidence="1" key="1">
    <citation type="submission" date="2020-10" db="EMBL/GenBank/DDBJ databases">
        <title>Paenihalocynthiibacter styelae gen. nov., sp. nov., isolated from stalked sea squirt Styela clava.</title>
        <authorList>
            <person name="Kim Y.-O."/>
            <person name="Yoon J.-H."/>
        </authorList>
    </citation>
    <scope>NUCLEOTIDE SEQUENCE</scope>
    <source>
        <strain evidence="1">MYP1-1</strain>
    </source>
</reference>
<evidence type="ECO:0008006" key="3">
    <source>
        <dbReference type="Google" id="ProtNLM"/>
    </source>
</evidence>
<gene>
    <name evidence="1" type="ORF">H1D41_06860</name>
</gene>
<dbReference type="PROSITE" id="PS51257">
    <property type="entry name" value="PROKAR_LIPOPROTEIN"/>
    <property type="match status" value="1"/>
</dbReference>
<dbReference type="RefSeq" id="WP_228848193.1">
    <property type="nucleotide sequence ID" value="NZ_JADCKQ010000004.1"/>
</dbReference>
<dbReference type="Proteomes" id="UP000640583">
    <property type="component" value="Unassembled WGS sequence"/>
</dbReference>
<proteinExistence type="predicted"/>
<protein>
    <recommendedName>
        <fullName evidence="3">Lipoprotein</fullName>
    </recommendedName>
</protein>
<sequence length="140" mass="15234">MKHLVIILPILLAACTSTSTTRLNQNELLITTSADSDCMTAGAFAVASKMAAVETIRHGFERYEILGSSRNSDPNMIYIPSNDDSIFAGDVLDFGSYDASLRVRMFNAGDAGYHQALDARQQLGPEWEKLVENGINSCLS</sequence>
<comment type="caution">
    <text evidence="1">The sequence shown here is derived from an EMBL/GenBank/DDBJ whole genome shotgun (WGS) entry which is preliminary data.</text>
</comment>